<accession>A0A949TUH6</accession>
<dbReference type="EMBL" id="JAEEGC010000052">
    <property type="protein sequence ID" value="MBV7273701.1"/>
    <property type="molecule type" value="Genomic_DNA"/>
</dbReference>
<evidence type="ECO:0000313" key="2">
    <source>
        <dbReference type="EMBL" id="MBV7273701.1"/>
    </source>
</evidence>
<organism evidence="2 3">
    <name type="scientific">Clostridium thailandense</name>
    <dbReference type="NCBI Taxonomy" id="2794346"/>
    <lineage>
        <taxon>Bacteria</taxon>
        <taxon>Bacillati</taxon>
        <taxon>Bacillota</taxon>
        <taxon>Clostridia</taxon>
        <taxon>Eubacteriales</taxon>
        <taxon>Clostridiaceae</taxon>
        <taxon>Clostridium</taxon>
    </lineage>
</organism>
<keyword evidence="3" id="KW-1185">Reference proteome</keyword>
<dbReference type="InterPro" id="IPR012312">
    <property type="entry name" value="Hemerythrin-like"/>
</dbReference>
<evidence type="ECO:0000313" key="3">
    <source>
        <dbReference type="Proteomes" id="UP000694308"/>
    </source>
</evidence>
<sequence length="136" mass="16137">MNVINLQRQHNEVMDLANYILKNIKSRTIEQNLNEMVKSINIIAGKLKIHLLNEDKYLYPNLLSSSDLALNAFGKKYSEEMKEVSKTYEDYKFKYNTASKIKQNIEKFTKDTEVIFRVLSNRINREEKELYPLLDR</sequence>
<gene>
    <name evidence="2" type="ORF">I6U48_12355</name>
</gene>
<comment type="caution">
    <text evidence="2">The sequence shown here is derived from an EMBL/GenBank/DDBJ whole genome shotgun (WGS) entry which is preliminary data.</text>
</comment>
<dbReference type="AlphaFoldDB" id="A0A949TUH6"/>
<dbReference type="Proteomes" id="UP000694308">
    <property type="component" value="Unassembled WGS sequence"/>
</dbReference>
<proteinExistence type="predicted"/>
<protein>
    <submittedName>
        <fullName evidence="2">Hemerythrin domain-containing protein</fullName>
    </submittedName>
</protein>
<feature type="domain" description="Hemerythrin-like" evidence="1">
    <location>
        <begin position="5"/>
        <end position="134"/>
    </location>
</feature>
<evidence type="ECO:0000259" key="1">
    <source>
        <dbReference type="Pfam" id="PF01814"/>
    </source>
</evidence>
<reference evidence="2" key="1">
    <citation type="submission" date="2020-12" db="EMBL/GenBank/DDBJ databases">
        <title>Clostridium thailandense sp. nov., a novel acetogenic bacterium isolated from peat land soil in Thailand.</title>
        <authorList>
            <person name="Chaikitkaew S."/>
            <person name="Birkeland N.K."/>
        </authorList>
    </citation>
    <scope>NUCLEOTIDE SEQUENCE</scope>
    <source>
        <strain evidence="2">PL3</strain>
    </source>
</reference>
<dbReference type="Pfam" id="PF01814">
    <property type="entry name" value="Hemerythrin"/>
    <property type="match status" value="1"/>
</dbReference>
<dbReference type="RefSeq" id="WP_218320765.1">
    <property type="nucleotide sequence ID" value="NZ_JAEEGC010000052.1"/>
</dbReference>
<name>A0A949TUH6_9CLOT</name>